<dbReference type="AlphaFoldDB" id="A0A0A3XFT0"/>
<name>A0A0A3XFT0_BRAJP</name>
<comment type="caution">
    <text evidence="2">The sequence shown here is derived from an EMBL/GenBank/DDBJ whole genome shotgun (WGS) entry which is preliminary data.</text>
</comment>
<dbReference type="RefSeq" id="WP_041960721.1">
    <property type="nucleotide sequence ID" value="NZ_JRPN01000051.1"/>
</dbReference>
<reference evidence="2 3" key="1">
    <citation type="submission" date="2014-09" db="EMBL/GenBank/DDBJ databases">
        <title>Draft genome of Bradyrhizobium japonicum Is-34.</title>
        <authorList>
            <person name="Tsurumaru H."/>
            <person name="Yamakawa T."/>
            <person name="Hashimoto S."/>
            <person name="Okizaki K."/>
            <person name="Kanesaki Y."/>
            <person name="Yoshikawa H."/>
            <person name="Yajima S."/>
        </authorList>
    </citation>
    <scope>NUCLEOTIDE SEQUENCE [LARGE SCALE GENOMIC DNA]</scope>
    <source>
        <strain evidence="2 3">Is-34</strain>
    </source>
</reference>
<sequence>MKVTPQMVFVLGMFLAPAEVIAAACSSYYISEITLVSPGDTEAGRVQTFVGFGVSKEEAENNVLGSCSHIQLDLQTCLASDRILGRNAPSDEANNSLHLKYTKAVKRITGCD</sequence>
<organism evidence="2 3">
    <name type="scientific">Bradyrhizobium japonicum</name>
    <dbReference type="NCBI Taxonomy" id="375"/>
    <lineage>
        <taxon>Bacteria</taxon>
        <taxon>Pseudomonadati</taxon>
        <taxon>Pseudomonadota</taxon>
        <taxon>Alphaproteobacteria</taxon>
        <taxon>Hyphomicrobiales</taxon>
        <taxon>Nitrobacteraceae</taxon>
        <taxon>Bradyrhizobium</taxon>
    </lineage>
</organism>
<evidence type="ECO:0000256" key="1">
    <source>
        <dbReference type="SAM" id="SignalP"/>
    </source>
</evidence>
<dbReference type="EMBL" id="JRPN01000051">
    <property type="protein sequence ID" value="KGT73292.1"/>
    <property type="molecule type" value="Genomic_DNA"/>
</dbReference>
<gene>
    <name evidence="2" type="ORF">MA20_45220</name>
</gene>
<accession>A0A0A3XFT0</accession>
<evidence type="ECO:0000313" key="3">
    <source>
        <dbReference type="Proteomes" id="UP000030377"/>
    </source>
</evidence>
<protein>
    <submittedName>
        <fullName evidence="2">Uncharacterized protein</fullName>
    </submittedName>
</protein>
<feature type="signal peptide" evidence="1">
    <location>
        <begin position="1"/>
        <end position="22"/>
    </location>
</feature>
<dbReference type="Proteomes" id="UP000030377">
    <property type="component" value="Unassembled WGS sequence"/>
</dbReference>
<proteinExistence type="predicted"/>
<evidence type="ECO:0000313" key="2">
    <source>
        <dbReference type="EMBL" id="KGT73292.1"/>
    </source>
</evidence>
<keyword evidence="1" id="KW-0732">Signal</keyword>
<feature type="chain" id="PRO_5002004846" evidence="1">
    <location>
        <begin position="23"/>
        <end position="112"/>
    </location>
</feature>